<comment type="similarity">
    <text evidence="1">Belongs to the PDCD5 family.</text>
</comment>
<gene>
    <name evidence="3" type="primary">PDCD5</name>
    <name evidence="3" type="ORF">DERF_009578</name>
</gene>
<reference evidence="3" key="2">
    <citation type="journal article" date="2022" name="Res Sq">
        <title>Comparative Genomics Reveals Insights into the Divergent Evolution of Astigmatic Mites and Household Pest Adaptations.</title>
        <authorList>
            <person name="Xiong Q."/>
            <person name="Wan A.T.-Y."/>
            <person name="Liu X.-Y."/>
            <person name="Fung C.S.-H."/>
            <person name="Xiao X."/>
            <person name="Malainual N."/>
            <person name="Hou J."/>
            <person name="Wang L."/>
            <person name="Wang M."/>
            <person name="Yang K."/>
            <person name="Cui Y."/>
            <person name="Leung E."/>
            <person name="Nong W."/>
            <person name="Shin S.-K."/>
            <person name="Au S."/>
            <person name="Jeong K.Y."/>
            <person name="Chew F.T."/>
            <person name="Hui J."/>
            <person name="Leung T.F."/>
            <person name="Tungtrongchitr A."/>
            <person name="Zhong N."/>
            <person name="Liu Z."/>
            <person name="Tsui S."/>
        </authorList>
    </citation>
    <scope>NUCLEOTIDE SEQUENCE</scope>
    <source>
        <strain evidence="3">Derf</strain>
        <tissue evidence="3">Whole organism</tissue>
    </source>
</reference>
<keyword evidence="4" id="KW-1185">Reference proteome</keyword>
<dbReference type="SUPFAM" id="SSF46950">
    <property type="entry name" value="Double-stranded DNA-binding domain"/>
    <property type="match status" value="1"/>
</dbReference>
<feature type="region of interest" description="Disordered" evidence="2">
    <location>
        <begin position="118"/>
        <end position="145"/>
    </location>
</feature>
<dbReference type="GO" id="GO:0005829">
    <property type="term" value="C:cytosol"/>
    <property type="evidence" value="ECO:0007669"/>
    <property type="project" value="TreeGrafter"/>
</dbReference>
<dbReference type="Proteomes" id="UP000790347">
    <property type="component" value="Unassembled WGS sequence"/>
</dbReference>
<name>A0A922HYA3_DERFA</name>
<feature type="compositionally biased region" description="Basic and acidic residues" evidence="2">
    <location>
        <begin position="43"/>
        <end position="52"/>
    </location>
</feature>
<dbReference type="GO" id="GO:0003677">
    <property type="term" value="F:DNA binding"/>
    <property type="evidence" value="ECO:0007669"/>
    <property type="project" value="InterPro"/>
</dbReference>
<dbReference type="Pfam" id="PF01984">
    <property type="entry name" value="dsDNA_bind"/>
    <property type="match status" value="1"/>
</dbReference>
<protein>
    <submittedName>
        <fullName evidence="3">Programmed cell death protein 5</fullName>
    </submittedName>
</protein>
<dbReference type="PANTHER" id="PTHR10840">
    <property type="entry name" value="PROGRAMMED CELL DEATH PROTEIN 5"/>
    <property type="match status" value="1"/>
</dbReference>
<sequence>MADPELEAIRARRLQELQMQYQGKGSGMSGPGQMNMQEQQRATQERQEREEELRNTILTQILSQEARARLSTIALAKPDRAKMLENILITNAQRGAIREKLSEEQLINFLEQVNEQTSKKKTVVTYDRRKTAIDDPDDDDDDNID</sequence>
<dbReference type="AlphaFoldDB" id="A0A922HYA3"/>
<evidence type="ECO:0000256" key="2">
    <source>
        <dbReference type="SAM" id="MobiDB-lite"/>
    </source>
</evidence>
<dbReference type="InterPro" id="IPR002836">
    <property type="entry name" value="PDCD5-like"/>
</dbReference>
<dbReference type="GO" id="GO:0005634">
    <property type="term" value="C:nucleus"/>
    <property type="evidence" value="ECO:0007669"/>
    <property type="project" value="TreeGrafter"/>
</dbReference>
<feature type="region of interest" description="Disordered" evidence="2">
    <location>
        <begin position="22"/>
        <end position="52"/>
    </location>
</feature>
<evidence type="ECO:0000256" key="1">
    <source>
        <dbReference type="ARBA" id="ARBA00010490"/>
    </source>
</evidence>
<dbReference type="Gene3D" id="1.10.8.140">
    <property type="entry name" value="PDCD5-like"/>
    <property type="match status" value="1"/>
</dbReference>
<dbReference type="PIRSF" id="PIRSF015730">
    <property type="entry name" value="TFAR19"/>
    <property type="match status" value="1"/>
</dbReference>
<organism evidence="3 4">
    <name type="scientific">Dermatophagoides farinae</name>
    <name type="common">American house dust mite</name>
    <dbReference type="NCBI Taxonomy" id="6954"/>
    <lineage>
        <taxon>Eukaryota</taxon>
        <taxon>Metazoa</taxon>
        <taxon>Ecdysozoa</taxon>
        <taxon>Arthropoda</taxon>
        <taxon>Chelicerata</taxon>
        <taxon>Arachnida</taxon>
        <taxon>Acari</taxon>
        <taxon>Acariformes</taxon>
        <taxon>Sarcoptiformes</taxon>
        <taxon>Astigmata</taxon>
        <taxon>Psoroptidia</taxon>
        <taxon>Analgoidea</taxon>
        <taxon>Pyroglyphidae</taxon>
        <taxon>Dermatophagoidinae</taxon>
        <taxon>Dermatophagoides</taxon>
    </lineage>
</organism>
<dbReference type="OrthoDB" id="10252486at2759"/>
<proteinExistence type="inferred from homology"/>
<accession>A0A922HYA3</accession>
<dbReference type="PANTHER" id="PTHR10840:SF0">
    <property type="entry name" value="PROGRAMMED CELL DEATH PROTEIN 5"/>
    <property type="match status" value="1"/>
</dbReference>
<evidence type="ECO:0000313" key="3">
    <source>
        <dbReference type="EMBL" id="KAH9511107.1"/>
    </source>
</evidence>
<evidence type="ECO:0000313" key="4">
    <source>
        <dbReference type="Proteomes" id="UP000790347"/>
    </source>
</evidence>
<dbReference type="EMBL" id="ASGP02000004">
    <property type="protein sequence ID" value="KAH9511107.1"/>
    <property type="molecule type" value="Genomic_DNA"/>
</dbReference>
<comment type="caution">
    <text evidence="3">The sequence shown here is derived from an EMBL/GenBank/DDBJ whole genome shotgun (WGS) entry which is preliminary data.</text>
</comment>
<dbReference type="InterPro" id="IPR036883">
    <property type="entry name" value="PDCD5-like_sf"/>
</dbReference>
<reference evidence="3" key="1">
    <citation type="submission" date="2013-05" db="EMBL/GenBank/DDBJ databases">
        <authorList>
            <person name="Yim A.K.Y."/>
            <person name="Chan T.F."/>
            <person name="Ji K.M."/>
            <person name="Liu X.Y."/>
            <person name="Zhou J.W."/>
            <person name="Li R.Q."/>
            <person name="Yang K.Y."/>
            <person name="Li J."/>
            <person name="Li M."/>
            <person name="Law P.T.W."/>
            <person name="Wu Y.L."/>
            <person name="Cai Z.L."/>
            <person name="Qin H."/>
            <person name="Bao Y."/>
            <person name="Leung R.K.K."/>
            <person name="Ng P.K.S."/>
            <person name="Zou J."/>
            <person name="Zhong X.J."/>
            <person name="Ran P.X."/>
            <person name="Zhong N.S."/>
            <person name="Liu Z.G."/>
            <person name="Tsui S.K.W."/>
        </authorList>
    </citation>
    <scope>NUCLEOTIDE SEQUENCE</scope>
    <source>
        <strain evidence="3">Derf</strain>
        <tissue evidence="3">Whole organism</tissue>
    </source>
</reference>
<feature type="compositionally biased region" description="Acidic residues" evidence="2">
    <location>
        <begin position="134"/>
        <end position="145"/>
    </location>
</feature>